<dbReference type="GO" id="GO:0005524">
    <property type="term" value="F:ATP binding"/>
    <property type="evidence" value="ECO:0007669"/>
    <property type="project" value="UniProtKB-KW"/>
</dbReference>
<dbReference type="EMBL" id="BLLF01002350">
    <property type="protein sequence ID" value="GFH23742.1"/>
    <property type="molecule type" value="Genomic_DNA"/>
</dbReference>
<keyword evidence="5" id="KW-0067">ATP-binding</keyword>
<comment type="subcellular location">
    <subcellularLocation>
        <location evidence="1">Nucleus</location>
    </subcellularLocation>
</comment>
<dbReference type="GO" id="GO:0016787">
    <property type="term" value="F:hydrolase activity"/>
    <property type="evidence" value="ECO:0007669"/>
    <property type="project" value="UniProtKB-KW"/>
</dbReference>
<evidence type="ECO:0000313" key="10">
    <source>
        <dbReference type="Proteomes" id="UP000485058"/>
    </source>
</evidence>
<keyword evidence="4" id="KW-0227">DNA damage</keyword>
<evidence type="ECO:0000313" key="9">
    <source>
        <dbReference type="EMBL" id="GFH23742.1"/>
    </source>
</evidence>
<dbReference type="SUPFAM" id="SSF52540">
    <property type="entry name" value="P-loop containing nucleoside triphosphate hydrolases"/>
    <property type="match status" value="1"/>
</dbReference>
<evidence type="ECO:0000256" key="1">
    <source>
        <dbReference type="ARBA" id="ARBA00004123"/>
    </source>
</evidence>
<dbReference type="InterPro" id="IPR004582">
    <property type="entry name" value="Checkpoint_prot_Rad17_Rad24"/>
</dbReference>
<evidence type="ECO:0000256" key="2">
    <source>
        <dbReference type="ARBA" id="ARBA00006168"/>
    </source>
</evidence>
<feature type="region of interest" description="Disordered" evidence="8">
    <location>
        <begin position="1"/>
        <end position="20"/>
    </location>
</feature>
<dbReference type="GO" id="GO:0003689">
    <property type="term" value="F:DNA clamp loader activity"/>
    <property type="evidence" value="ECO:0007669"/>
    <property type="project" value="TreeGrafter"/>
</dbReference>
<name>A0A6A0A2P6_HAELA</name>
<dbReference type="GO" id="GO:0003682">
    <property type="term" value="F:chromatin binding"/>
    <property type="evidence" value="ECO:0007669"/>
    <property type="project" value="TreeGrafter"/>
</dbReference>
<evidence type="ECO:0000256" key="4">
    <source>
        <dbReference type="ARBA" id="ARBA00022763"/>
    </source>
</evidence>
<keyword evidence="3" id="KW-0547">Nucleotide-binding</keyword>
<dbReference type="PANTHER" id="PTHR12172:SF1">
    <property type="entry name" value="P-LOOP CONTAINING NUCLEOSIDE TRIPHOSPHATE HYDROLASES SUPERFAMILY PROTEIN"/>
    <property type="match status" value="1"/>
</dbReference>
<keyword evidence="6" id="KW-0539">Nucleus</keyword>
<dbReference type="AlphaFoldDB" id="A0A6A0A2P6"/>
<evidence type="ECO:0000256" key="6">
    <source>
        <dbReference type="ARBA" id="ARBA00023242"/>
    </source>
</evidence>
<comment type="similarity">
    <text evidence="2">Belongs to the rad17/RAD24 family.</text>
</comment>
<dbReference type="InterPro" id="IPR027417">
    <property type="entry name" value="P-loop_NTPase"/>
</dbReference>
<keyword evidence="7" id="KW-0131">Cell cycle</keyword>
<evidence type="ECO:0000256" key="7">
    <source>
        <dbReference type="ARBA" id="ARBA00023306"/>
    </source>
</evidence>
<proteinExistence type="inferred from homology"/>
<feature type="non-terminal residue" evidence="9">
    <location>
        <position position="179"/>
    </location>
</feature>
<evidence type="ECO:0000256" key="3">
    <source>
        <dbReference type="ARBA" id="ARBA00022741"/>
    </source>
</evidence>
<dbReference type="Gene3D" id="3.40.50.300">
    <property type="entry name" value="P-loop containing nucleotide triphosphate hydrolases"/>
    <property type="match status" value="2"/>
</dbReference>
<organism evidence="9 10">
    <name type="scientific">Haematococcus lacustris</name>
    <name type="common">Green alga</name>
    <name type="synonym">Haematococcus pluvialis</name>
    <dbReference type="NCBI Taxonomy" id="44745"/>
    <lineage>
        <taxon>Eukaryota</taxon>
        <taxon>Viridiplantae</taxon>
        <taxon>Chlorophyta</taxon>
        <taxon>core chlorophytes</taxon>
        <taxon>Chlorophyceae</taxon>
        <taxon>CS clade</taxon>
        <taxon>Chlamydomonadales</taxon>
        <taxon>Haematococcaceae</taxon>
        <taxon>Haematococcus</taxon>
    </lineage>
</organism>
<keyword evidence="10" id="KW-1185">Reference proteome</keyword>
<dbReference type="GO" id="GO:0033314">
    <property type="term" value="P:mitotic DNA replication checkpoint signaling"/>
    <property type="evidence" value="ECO:0007669"/>
    <property type="project" value="TreeGrafter"/>
</dbReference>
<dbReference type="PANTHER" id="PTHR12172">
    <property type="entry name" value="CELL CYCLE CHECKPOINT PROTEIN RAD17"/>
    <property type="match status" value="1"/>
</dbReference>
<keyword evidence="9" id="KW-0378">Hydrolase</keyword>
<protein>
    <submittedName>
        <fullName evidence="9">p-loop containing nucleoside triphosphate hydrolase protein</fullName>
    </submittedName>
</protein>
<gene>
    <name evidence="9" type="ORF">HaLaN_21403</name>
</gene>
<feature type="non-terminal residue" evidence="9">
    <location>
        <position position="1"/>
    </location>
</feature>
<reference evidence="9 10" key="1">
    <citation type="submission" date="2020-02" db="EMBL/GenBank/DDBJ databases">
        <title>Draft genome sequence of Haematococcus lacustris strain NIES-144.</title>
        <authorList>
            <person name="Morimoto D."/>
            <person name="Nakagawa S."/>
            <person name="Yoshida T."/>
            <person name="Sawayama S."/>
        </authorList>
    </citation>
    <scope>NUCLEOTIDE SEQUENCE [LARGE SCALE GENOMIC DNA]</scope>
    <source>
        <strain evidence="9 10">NIES-144</strain>
    </source>
</reference>
<dbReference type="GO" id="GO:0005634">
    <property type="term" value="C:nucleus"/>
    <property type="evidence" value="ECO:0007669"/>
    <property type="project" value="UniProtKB-SubCell"/>
</dbReference>
<accession>A0A6A0A2P6</accession>
<evidence type="ECO:0000256" key="8">
    <source>
        <dbReference type="SAM" id="MobiDB-lite"/>
    </source>
</evidence>
<evidence type="ECO:0000256" key="5">
    <source>
        <dbReference type="ARBA" id="ARBA00022840"/>
    </source>
</evidence>
<dbReference type="GO" id="GO:0006281">
    <property type="term" value="P:DNA repair"/>
    <property type="evidence" value="ECO:0007669"/>
    <property type="project" value="InterPro"/>
</dbReference>
<comment type="caution">
    <text evidence="9">The sequence shown here is derived from an EMBL/GenBank/DDBJ whole genome shotgun (WGS) entry which is preliminary data.</text>
</comment>
<dbReference type="GO" id="GO:0000077">
    <property type="term" value="P:DNA damage checkpoint signaling"/>
    <property type="evidence" value="ECO:0007669"/>
    <property type="project" value="TreeGrafter"/>
</dbReference>
<dbReference type="Proteomes" id="UP000485058">
    <property type="component" value="Unassembled WGS sequence"/>
</dbReference>
<sequence>MLFGLSLRGPGKARRGGWGSSDEDFIVDDLVDGSDSSQEDAEPPGLQSCGNALVLSGPCGCGKTAAVYACALLPGLDQGLGLQLPPATLILCEEVDLLLDEDKGFYAALVTLISDTKRPMILTLNSSQIPPALLSLGLTQLHFSPPSPSMLLRTACLVACAEGFGSSPHVPLSLLQQVV</sequence>